<accession>A0A084VAE5</accession>
<dbReference type="SUPFAM" id="SSF81296">
    <property type="entry name" value="E set domains"/>
    <property type="match status" value="1"/>
</dbReference>
<evidence type="ECO:0000256" key="1">
    <source>
        <dbReference type="ARBA" id="ARBA00004141"/>
    </source>
</evidence>
<feature type="region of interest" description="Disordered" evidence="12">
    <location>
        <begin position="474"/>
        <end position="502"/>
    </location>
</feature>
<dbReference type="EMBL" id="KE524116">
    <property type="protein sequence ID" value="KFB34939.1"/>
    <property type="molecule type" value="Genomic_DNA"/>
</dbReference>
<dbReference type="Gene3D" id="2.60.40.1400">
    <property type="entry name" value="G protein-activated inward rectifier potassium channel 1"/>
    <property type="match status" value="1"/>
</dbReference>
<keyword evidence="18" id="KW-1185">Reference proteome</keyword>
<dbReference type="PANTHER" id="PTHR11767:SF115">
    <property type="entry name" value="INWARDLY RECTIFYING POTASSIUM CHANNEL 3, ISOFORM D"/>
    <property type="match status" value="1"/>
</dbReference>
<gene>
    <name evidence="16" type="ORF">ZHAS_00000641</name>
</gene>
<evidence type="ECO:0000256" key="11">
    <source>
        <dbReference type="RuleBase" id="RU003822"/>
    </source>
</evidence>
<evidence type="ECO:0000256" key="3">
    <source>
        <dbReference type="ARBA" id="ARBA00022538"/>
    </source>
</evidence>
<name>A0A084VAE5_ANOSI</name>
<organism evidence="16">
    <name type="scientific">Anopheles sinensis</name>
    <name type="common">Mosquito</name>
    <dbReference type="NCBI Taxonomy" id="74873"/>
    <lineage>
        <taxon>Eukaryota</taxon>
        <taxon>Metazoa</taxon>
        <taxon>Ecdysozoa</taxon>
        <taxon>Arthropoda</taxon>
        <taxon>Hexapoda</taxon>
        <taxon>Insecta</taxon>
        <taxon>Pterygota</taxon>
        <taxon>Neoptera</taxon>
        <taxon>Endopterygota</taxon>
        <taxon>Diptera</taxon>
        <taxon>Nematocera</taxon>
        <taxon>Culicoidea</taxon>
        <taxon>Culicidae</taxon>
        <taxon>Anophelinae</taxon>
        <taxon>Anopheles</taxon>
    </lineage>
</organism>
<keyword evidence="3 11" id="KW-0633">Potassium transport</keyword>
<feature type="transmembrane region" description="Helical" evidence="13">
    <location>
        <begin position="265"/>
        <end position="288"/>
    </location>
</feature>
<dbReference type="Gene3D" id="1.10.287.70">
    <property type="match status" value="1"/>
</dbReference>
<evidence type="ECO:0000256" key="13">
    <source>
        <dbReference type="SAM" id="Phobius"/>
    </source>
</evidence>
<dbReference type="VEuPathDB" id="VectorBase:ASIC000641"/>
<reference evidence="16 18" key="1">
    <citation type="journal article" date="2014" name="BMC Genomics">
        <title>Genome sequence of Anopheles sinensis provides insight into genetics basis of mosquito competence for malaria parasites.</title>
        <authorList>
            <person name="Zhou D."/>
            <person name="Zhang D."/>
            <person name="Ding G."/>
            <person name="Shi L."/>
            <person name="Hou Q."/>
            <person name="Ye Y."/>
            <person name="Xu Y."/>
            <person name="Zhou H."/>
            <person name="Xiong C."/>
            <person name="Li S."/>
            <person name="Yu J."/>
            <person name="Hong S."/>
            <person name="Yu X."/>
            <person name="Zou P."/>
            <person name="Chen C."/>
            <person name="Chang X."/>
            <person name="Wang W."/>
            <person name="Lv Y."/>
            <person name="Sun Y."/>
            <person name="Ma L."/>
            <person name="Shen B."/>
            <person name="Zhu C."/>
        </authorList>
    </citation>
    <scope>NUCLEOTIDE SEQUENCE [LARGE SCALE GENOMIC DNA]</scope>
</reference>
<dbReference type="OMA" id="VPSEICW"/>
<proteinExistence type="inferred from homology"/>
<dbReference type="InterPro" id="IPR013518">
    <property type="entry name" value="K_chnl_inward-rec_Kir_cyto"/>
</dbReference>
<feature type="domain" description="Inward rectifier potassium channel C-terminal" evidence="15">
    <location>
        <begin position="301"/>
        <end position="469"/>
    </location>
</feature>
<dbReference type="Proteomes" id="UP000030765">
    <property type="component" value="Unassembled WGS sequence"/>
</dbReference>
<dbReference type="Pfam" id="PF17655">
    <property type="entry name" value="IRK_C"/>
    <property type="match status" value="1"/>
</dbReference>
<evidence type="ECO:0000256" key="7">
    <source>
        <dbReference type="ARBA" id="ARBA00022989"/>
    </source>
</evidence>
<keyword evidence="2 11" id="KW-0813">Transport</keyword>
<dbReference type="EMBL" id="ATLV01003140">
    <property type="status" value="NOT_ANNOTATED_CDS"/>
    <property type="molecule type" value="Genomic_DNA"/>
</dbReference>
<comment type="subcellular location">
    <subcellularLocation>
        <location evidence="1 11">Membrane</location>
        <topology evidence="1 11">Multi-pass membrane protein</topology>
    </subcellularLocation>
</comment>
<dbReference type="OrthoDB" id="273257at2759"/>
<evidence type="ECO:0000313" key="16">
    <source>
        <dbReference type="EMBL" id="KFB34939.1"/>
    </source>
</evidence>
<evidence type="ECO:0000256" key="9">
    <source>
        <dbReference type="ARBA" id="ARBA00023136"/>
    </source>
</evidence>
<dbReference type="InterPro" id="IPR014756">
    <property type="entry name" value="Ig_E-set"/>
</dbReference>
<dbReference type="GO" id="GO:0034765">
    <property type="term" value="P:regulation of monoatomic ion transmembrane transport"/>
    <property type="evidence" value="ECO:0007669"/>
    <property type="project" value="TreeGrafter"/>
</dbReference>
<dbReference type="InterPro" id="IPR016449">
    <property type="entry name" value="K_chnl_inward-rec_Kir"/>
</dbReference>
<reference evidence="17" key="2">
    <citation type="submission" date="2020-05" db="UniProtKB">
        <authorList>
            <consortium name="EnsemblMetazoa"/>
        </authorList>
    </citation>
    <scope>IDENTIFICATION</scope>
</reference>
<evidence type="ECO:0000259" key="14">
    <source>
        <dbReference type="Pfam" id="PF01007"/>
    </source>
</evidence>
<dbReference type="PANTHER" id="PTHR11767">
    <property type="entry name" value="INWARD RECTIFIER POTASSIUM CHANNEL"/>
    <property type="match status" value="1"/>
</dbReference>
<dbReference type="STRING" id="74873.A0A084VAE5"/>
<evidence type="ECO:0000256" key="6">
    <source>
        <dbReference type="ARBA" id="ARBA00022958"/>
    </source>
</evidence>
<keyword evidence="4 11" id="KW-0812">Transmembrane</keyword>
<protein>
    <submittedName>
        <fullName evidence="16">AGAP007818-PA-like protein</fullName>
    </submittedName>
</protein>
<evidence type="ECO:0000256" key="10">
    <source>
        <dbReference type="ARBA" id="ARBA00023303"/>
    </source>
</evidence>
<keyword evidence="6 11" id="KW-0630">Potassium</keyword>
<evidence type="ECO:0000256" key="8">
    <source>
        <dbReference type="ARBA" id="ARBA00023065"/>
    </source>
</evidence>
<dbReference type="AlphaFoldDB" id="A0A084VAE5"/>
<dbReference type="GO" id="GO:0034702">
    <property type="term" value="C:monoatomic ion channel complex"/>
    <property type="evidence" value="ECO:0007669"/>
    <property type="project" value="UniProtKB-KW"/>
</dbReference>
<evidence type="ECO:0000313" key="18">
    <source>
        <dbReference type="Proteomes" id="UP000030765"/>
    </source>
</evidence>
<feature type="domain" description="Potassium channel inwardly rectifying transmembrane" evidence="14">
    <location>
        <begin position="147"/>
        <end position="293"/>
    </location>
</feature>
<evidence type="ECO:0000256" key="2">
    <source>
        <dbReference type="ARBA" id="ARBA00022448"/>
    </source>
</evidence>
<dbReference type="InterPro" id="IPR041647">
    <property type="entry name" value="IRK_C"/>
</dbReference>
<keyword evidence="9 13" id="KW-0472">Membrane</keyword>
<sequence>MDSLDGSPYSQRRHWLNVQEQQQQHNEYRFSRPIKIVDYDNERNSWTAPGSPYHIRRPAFDRNRLWIEDDVSSESDVDRKDQHIINDLGPEDGSSNPDQVAAFTNAETERDRMFPITIQSARSLQNLRMRRDPQHQGTRAIKARRVVNKKGERNVQLAHLPQRSIRFARDIATTLVEEKWRYALAVFVLSYIGSWTFFAGLWYILSYAHGDLALDPATGERLHDGVMPCVDGVSDFVGFLLFSMETQISTGYGAKVPTEECPESFGLLTIQLIVGLVIDASILGIVYAKMVRPPQKISETKFSRRAVVCLRDGKLCFVFRICDRRWQHAIETKVSAVLLEPRRTAEGEEIEKHESYLKLENDGRLVLLWPVTVCHVIDSESPLYGVSASDLLERKFEIVITMTGGTMTTGQINQARTSYMPAEICWGHRFRNIVEYDSRKQSYVAVNEQMHDLEQVDTPLCSARQLDQIRRQLSQNQTKNEQPGTNVQTPNQRKIIHDETEA</sequence>
<evidence type="ECO:0000313" key="17">
    <source>
        <dbReference type="EnsemblMetazoa" id="ASIC000641-PA"/>
    </source>
</evidence>
<feature type="transmembrane region" description="Helical" evidence="13">
    <location>
        <begin position="182"/>
        <end position="205"/>
    </location>
</feature>
<keyword evidence="5 11" id="KW-0851">Voltage-gated channel</keyword>
<evidence type="ECO:0000256" key="4">
    <source>
        <dbReference type="ARBA" id="ARBA00022692"/>
    </source>
</evidence>
<feature type="compositionally biased region" description="Polar residues" evidence="12">
    <location>
        <begin position="474"/>
        <end position="492"/>
    </location>
</feature>
<dbReference type="InterPro" id="IPR040445">
    <property type="entry name" value="Kir_TM"/>
</dbReference>
<dbReference type="SUPFAM" id="SSF81324">
    <property type="entry name" value="Voltage-gated potassium channels"/>
    <property type="match status" value="1"/>
</dbReference>
<dbReference type="GO" id="GO:1990573">
    <property type="term" value="P:potassium ion import across plasma membrane"/>
    <property type="evidence" value="ECO:0007669"/>
    <property type="project" value="TreeGrafter"/>
</dbReference>
<dbReference type="EnsemblMetazoa" id="ASIC000641-RA">
    <property type="protein sequence ID" value="ASIC000641-PA"/>
    <property type="gene ID" value="ASIC000641"/>
</dbReference>
<evidence type="ECO:0000256" key="12">
    <source>
        <dbReference type="SAM" id="MobiDB-lite"/>
    </source>
</evidence>
<dbReference type="PRINTS" id="PR01320">
    <property type="entry name" value="KIRCHANNEL"/>
</dbReference>
<dbReference type="Pfam" id="PF01007">
    <property type="entry name" value="IRK"/>
    <property type="match status" value="1"/>
</dbReference>
<dbReference type="VEuPathDB" id="VectorBase:ASIS001088"/>
<evidence type="ECO:0000259" key="15">
    <source>
        <dbReference type="Pfam" id="PF17655"/>
    </source>
</evidence>
<comment type="similarity">
    <text evidence="11">Belongs to the inward rectifier-type potassium channel (TC 1.A.2.1) family.</text>
</comment>
<keyword evidence="10 11" id="KW-0407">Ion channel</keyword>
<keyword evidence="8 11" id="KW-0406">Ion transport</keyword>
<dbReference type="GO" id="GO:0005886">
    <property type="term" value="C:plasma membrane"/>
    <property type="evidence" value="ECO:0007669"/>
    <property type="project" value="TreeGrafter"/>
</dbReference>
<evidence type="ECO:0000256" key="5">
    <source>
        <dbReference type="ARBA" id="ARBA00022882"/>
    </source>
</evidence>
<dbReference type="GO" id="GO:0005242">
    <property type="term" value="F:inward rectifier potassium channel activity"/>
    <property type="evidence" value="ECO:0007669"/>
    <property type="project" value="InterPro"/>
</dbReference>
<keyword evidence="7 13" id="KW-1133">Transmembrane helix</keyword>